<dbReference type="RefSeq" id="XP_043040556.1">
    <property type="nucleotide sequence ID" value="XM_043183143.1"/>
</dbReference>
<proteinExistence type="predicted"/>
<dbReference type="GeneID" id="66105440"/>
<dbReference type="Proteomes" id="UP000812287">
    <property type="component" value="Unassembled WGS sequence"/>
</dbReference>
<gene>
    <name evidence="1" type="ORF">BT62DRAFT_893456</name>
</gene>
<reference evidence="1" key="1">
    <citation type="submission" date="2020-11" db="EMBL/GenBank/DDBJ databases">
        <title>Adaptations for nitrogen fixation in a non-lichenized fungal sporocarp promotes dispersal by wood-feeding termites.</title>
        <authorList>
            <consortium name="DOE Joint Genome Institute"/>
            <person name="Koch R.A."/>
            <person name="Yoon G."/>
            <person name="Arayal U."/>
            <person name="Lail K."/>
            <person name="Amirebrahimi M."/>
            <person name="Labutti K."/>
            <person name="Lipzen A."/>
            <person name="Riley R."/>
            <person name="Barry K."/>
            <person name="Henrissat B."/>
            <person name="Grigoriev I.V."/>
            <person name="Herr J.R."/>
            <person name="Aime M.C."/>
        </authorList>
    </citation>
    <scope>NUCLEOTIDE SEQUENCE</scope>
    <source>
        <strain evidence="1">MCA 3950</strain>
    </source>
</reference>
<sequence>KIKLCHHDPVSLFQPISILTCSFEVVSMNFISELLKLSEYNKILIIIDKLTKFSIFILYSMKITEIKTAELFFHYIIFKFEIPA</sequence>
<evidence type="ECO:0000313" key="1">
    <source>
        <dbReference type="EMBL" id="KAG7447056.1"/>
    </source>
</evidence>
<dbReference type="AlphaFoldDB" id="A0A9P7VWB0"/>
<accession>A0A9P7VWB0</accession>
<keyword evidence="2" id="KW-1185">Reference proteome</keyword>
<dbReference type="OrthoDB" id="2273864at2759"/>
<evidence type="ECO:0000313" key="2">
    <source>
        <dbReference type="Proteomes" id="UP000812287"/>
    </source>
</evidence>
<dbReference type="EMBL" id="MU250533">
    <property type="protein sequence ID" value="KAG7447056.1"/>
    <property type="molecule type" value="Genomic_DNA"/>
</dbReference>
<organism evidence="1 2">
    <name type="scientific">Guyanagaster necrorhizus</name>
    <dbReference type="NCBI Taxonomy" id="856835"/>
    <lineage>
        <taxon>Eukaryota</taxon>
        <taxon>Fungi</taxon>
        <taxon>Dikarya</taxon>
        <taxon>Basidiomycota</taxon>
        <taxon>Agaricomycotina</taxon>
        <taxon>Agaricomycetes</taxon>
        <taxon>Agaricomycetidae</taxon>
        <taxon>Agaricales</taxon>
        <taxon>Marasmiineae</taxon>
        <taxon>Physalacriaceae</taxon>
        <taxon>Guyanagaster</taxon>
    </lineage>
</organism>
<feature type="non-terminal residue" evidence="1">
    <location>
        <position position="1"/>
    </location>
</feature>
<protein>
    <submittedName>
        <fullName evidence="1">Uncharacterized protein</fullName>
    </submittedName>
</protein>
<name>A0A9P7VWB0_9AGAR</name>
<comment type="caution">
    <text evidence="1">The sequence shown here is derived from an EMBL/GenBank/DDBJ whole genome shotgun (WGS) entry which is preliminary data.</text>
</comment>